<evidence type="ECO:0000313" key="1">
    <source>
        <dbReference type="EMBL" id="MFB9521880.1"/>
    </source>
</evidence>
<dbReference type="InterPro" id="IPR036388">
    <property type="entry name" value="WH-like_DNA-bd_sf"/>
</dbReference>
<sequence length="238" mass="26226">MHESQPLHVLVHVALKNHFETARTPDSPIASLHRCLDRIDFVEGKELAAVGGTLDLPVLLPVHSEYQTEELRALRNLHPLALLIAVTNDISGHPTYYAIRSGANFVFNLAIEGRRQVGIVHARLRAHAEARSFAATRLCTVPQRSVAAPPGLPVLVPDAPPSARPVPELAPEDRNLVRQLCTPMTVSEIARGHYCSERSMYRRVRRLYDALGVGNRSELKALVSADLTPVEELRSRAG</sequence>
<comment type="caution">
    <text evidence="1">The sequence shown here is derived from an EMBL/GenBank/DDBJ whole genome shotgun (WGS) entry which is preliminary data.</text>
</comment>
<keyword evidence="2" id="KW-1185">Reference proteome</keyword>
<gene>
    <name evidence="1" type="ORF">ACFFTU_18200</name>
</gene>
<dbReference type="EMBL" id="JBHMCR010000009">
    <property type="protein sequence ID" value="MFB9521880.1"/>
    <property type="molecule type" value="Genomic_DNA"/>
</dbReference>
<reference evidence="1 2" key="1">
    <citation type="submission" date="2024-09" db="EMBL/GenBank/DDBJ databases">
        <authorList>
            <person name="Sun Q."/>
            <person name="Mori K."/>
        </authorList>
    </citation>
    <scope>NUCLEOTIDE SEQUENCE [LARGE SCALE GENOMIC DNA]</scope>
    <source>
        <strain evidence="1 2">JCM 4362</strain>
    </source>
</reference>
<dbReference type="Proteomes" id="UP001589718">
    <property type="component" value="Unassembled WGS sequence"/>
</dbReference>
<dbReference type="Gene3D" id="1.10.10.10">
    <property type="entry name" value="Winged helix-like DNA-binding domain superfamily/Winged helix DNA-binding domain"/>
    <property type="match status" value="1"/>
</dbReference>
<proteinExistence type="predicted"/>
<organism evidence="1 2">
    <name type="scientific">Streptomyces cremeus</name>
    <dbReference type="NCBI Taxonomy" id="66881"/>
    <lineage>
        <taxon>Bacteria</taxon>
        <taxon>Bacillati</taxon>
        <taxon>Actinomycetota</taxon>
        <taxon>Actinomycetes</taxon>
        <taxon>Kitasatosporales</taxon>
        <taxon>Streptomycetaceae</taxon>
        <taxon>Streptomyces</taxon>
    </lineage>
</organism>
<dbReference type="RefSeq" id="WP_345228633.1">
    <property type="nucleotide sequence ID" value="NZ_BAAAXE010000015.1"/>
</dbReference>
<dbReference type="InterPro" id="IPR016032">
    <property type="entry name" value="Sig_transdc_resp-reg_C-effctor"/>
</dbReference>
<name>A0ABV5PF82_STRCM</name>
<evidence type="ECO:0000313" key="2">
    <source>
        <dbReference type="Proteomes" id="UP001589718"/>
    </source>
</evidence>
<protein>
    <submittedName>
        <fullName evidence="1">Helix-turn-helix transcriptional regulator</fullName>
    </submittedName>
</protein>
<accession>A0ABV5PF82</accession>
<dbReference type="SUPFAM" id="SSF46894">
    <property type="entry name" value="C-terminal effector domain of the bipartite response regulators"/>
    <property type="match status" value="1"/>
</dbReference>